<dbReference type="AlphaFoldDB" id="A0A806KKT9"/>
<dbReference type="Pfam" id="PF19789">
    <property type="entry name" value="DUF6273"/>
    <property type="match status" value="1"/>
</dbReference>
<name>A0A806KKT9_9BACT</name>
<proteinExistence type="predicted"/>
<protein>
    <recommendedName>
        <fullName evidence="2">DUF6273 domain-containing protein</fullName>
    </recommendedName>
</protein>
<dbReference type="InterPro" id="IPR046240">
    <property type="entry name" value="DUF6273"/>
</dbReference>
<dbReference type="EMBL" id="JQ844268">
    <property type="protein sequence ID" value="AGS53994.1"/>
    <property type="molecule type" value="Genomic_DNA"/>
</dbReference>
<organism evidence="3">
    <name type="scientific">uncultured bacterium contig00088</name>
    <dbReference type="NCBI Taxonomy" id="1181561"/>
    <lineage>
        <taxon>Bacteria</taxon>
        <taxon>environmental samples</taxon>
    </lineage>
</organism>
<feature type="domain" description="DUF6273" evidence="2">
    <location>
        <begin position="72"/>
        <end position="120"/>
    </location>
</feature>
<sequence>MFGLAGCSPRDTAAGGTAPPADTAVTRGVPAAPEPPVTQETAGPPAAGIPAGGAENIVSFGPYEWRVLAVEDGTALLITEPIISRRMFDTDTNVWEHSGIRSYLNGDFLNSFSAGERERMV</sequence>
<feature type="region of interest" description="Disordered" evidence="1">
    <location>
        <begin position="1"/>
        <end position="53"/>
    </location>
</feature>
<reference evidence="3" key="1">
    <citation type="submission" date="2012-03" db="EMBL/GenBank/DDBJ databases">
        <title>Functional metagenomics reveals considerable lignocellulase gene clusters in the gut microbiome of a wood-feeding higher termite.</title>
        <authorList>
            <person name="Liu N."/>
        </authorList>
    </citation>
    <scope>NUCLEOTIDE SEQUENCE</scope>
</reference>
<evidence type="ECO:0000256" key="1">
    <source>
        <dbReference type="SAM" id="MobiDB-lite"/>
    </source>
</evidence>
<accession>A0A806KKT9</accession>
<evidence type="ECO:0000259" key="2">
    <source>
        <dbReference type="Pfam" id="PF19789"/>
    </source>
</evidence>
<feature type="compositionally biased region" description="Low complexity" evidence="1">
    <location>
        <begin position="11"/>
        <end position="24"/>
    </location>
</feature>
<feature type="compositionally biased region" description="Low complexity" evidence="1">
    <location>
        <begin position="42"/>
        <end position="53"/>
    </location>
</feature>
<evidence type="ECO:0000313" key="3">
    <source>
        <dbReference type="EMBL" id="AGS53994.1"/>
    </source>
</evidence>